<dbReference type="Gene3D" id="3.40.390.10">
    <property type="entry name" value="Collagenase (Catalytic Domain)"/>
    <property type="match status" value="1"/>
</dbReference>
<gene>
    <name evidence="1" type="ORF">B7463_g3300</name>
</gene>
<evidence type="ECO:0000313" key="2">
    <source>
        <dbReference type="Proteomes" id="UP000258309"/>
    </source>
</evidence>
<feature type="non-terminal residue" evidence="1">
    <location>
        <position position="276"/>
    </location>
</feature>
<sequence>MSHSEAKTPGAPPRISYLCLSKDLKWQNGSKIRIYFLNGDPILKNKTFSHGNQWFDHINLSLEVVFDISQADVRVKFMPSGESEKSHTYIGTACLDPSLSDEPTMILYINENTSEDIFAQVVLHEFGHVLSCVHEHQSPKADIKWNKEAVRRDYPEHWTLAMIEENLFYQYNYENSEASEFDHSSIMTYPIRRHHTMNHVLLAANYSLSVTDKQFISQAYPKSPTPLFINSAAPELNTKPGASNMSPLNKSWASWMHGTRAITGPKHVPRRGATMP</sequence>
<name>A0A3E2HIA1_SCYLI</name>
<dbReference type="InterPro" id="IPR024079">
    <property type="entry name" value="MetalloPept_cat_dom_sf"/>
</dbReference>
<feature type="non-terminal residue" evidence="1">
    <location>
        <position position="1"/>
    </location>
</feature>
<reference evidence="1 2" key="1">
    <citation type="submission" date="2018-05" db="EMBL/GenBank/DDBJ databases">
        <title>Draft genome sequence of Scytalidium lignicola DSM 105466, a ubiquitous saprotrophic fungus.</title>
        <authorList>
            <person name="Buettner E."/>
            <person name="Gebauer A.M."/>
            <person name="Hofrichter M."/>
            <person name="Liers C."/>
            <person name="Kellner H."/>
        </authorList>
    </citation>
    <scope>NUCLEOTIDE SEQUENCE [LARGE SCALE GENOMIC DNA]</scope>
    <source>
        <strain evidence="1 2">DSM 105466</strain>
    </source>
</reference>
<dbReference type="Proteomes" id="UP000258309">
    <property type="component" value="Unassembled WGS sequence"/>
</dbReference>
<dbReference type="EMBL" id="NCSJ02000042">
    <property type="protein sequence ID" value="RFU33035.1"/>
    <property type="molecule type" value="Genomic_DNA"/>
</dbReference>
<dbReference type="STRING" id="5539.A0A3E2HIA1"/>
<keyword evidence="2" id="KW-1185">Reference proteome</keyword>
<dbReference type="SUPFAM" id="SSF55486">
    <property type="entry name" value="Metalloproteases ('zincins'), catalytic domain"/>
    <property type="match status" value="1"/>
</dbReference>
<organism evidence="1 2">
    <name type="scientific">Scytalidium lignicola</name>
    <name type="common">Hyphomycete</name>
    <dbReference type="NCBI Taxonomy" id="5539"/>
    <lineage>
        <taxon>Eukaryota</taxon>
        <taxon>Fungi</taxon>
        <taxon>Dikarya</taxon>
        <taxon>Ascomycota</taxon>
        <taxon>Pezizomycotina</taxon>
        <taxon>Leotiomycetes</taxon>
        <taxon>Leotiomycetes incertae sedis</taxon>
        <taxon>Scytalidium</taxon>
    </lineage>
</organism>
<dbReference type="AlphaFoldDB" id="A0A3E2HIA1"/>
<dbReference type="OrthoDB" id="291007at2759"/>
<evidence type="ECO:0000313" key="1">
    <source>
        <dbReference type="EMBL" id="RFU33035.1"/>
    </source>
</evidence>
<dbReference type="GO" id="GO:0008237">
    <property type="term" value="F:metallopeptidase activity"/>
    <property type="evidence" value="ECO:0007669"/>
    <property type="project" value="InterPro"/>
</dbReference>
<proteinExistence type="predicted"/>
<comment type="caution">
    <text evidence="1">The sequence shown here is derived from an EMBL/GenBank/DDBJ whole genome shotgun (WGS) entry which is preliminary data.</text>
</comment>
<accession>A0A3E2HIA1</accession>
<evidence type="ECO:0008006" key="3">
    <source>
        <dbReference type="Google" id="ProtNLM"/>
    </source>
</evidence>
<protein>
    <recommendedName>
        <fullName evidence="3">Peptidase M12A domain-containing protein</fullName>
    </recommendedName>
</protein>